<dbReference type="InterPro" id="IPR011990">
    <property type="entry name" value="TPR-like_helical_dom_sf"/>
</dbReference>
<keyword evidence="2" id="KW-1185">Reference proteome</keyword>
<reference evidence="1 2" key="1">
    <citation type="journal article" date="2023" name="G3 (Bethesda)">
        <title>A chromosome-length genome assembly and annotation of blackberry (Rubus argutus, cv. 'Hillquist').</title>
        <authorList>
            <person name="Bruna T."/>
            <person name="Aryal R."/>
            <person name="Dudchenko O."/>
            <person name="Sargent D.J."/>
            <person name="Mead D."/>
            <person name="Buti M."/>
            <person name="Cavallini A."/>
            <person name="Hytonen T."/>
            <person name="Andres J."/>
            <person name="Pham M."/>
            <person name="Weisz D."/>
            <person name="Mascagni F."/>
            <person name="Usai G."/>
            <person name="Natali L."/>
            <person name="Bassil N."/>
            <person name="Fernandez G.E."/>
            <person name="Lomsadze A."/>
            <person name="Armour M."/>
            <person name="Olukolu B."/>
            <person name="Poorten T."/>
            <person name="Britton C."/>
            <person name="Davik J."/>
            <person name="Ashrafi H."/>
            <person name="Aiden E.L."/>
            <person name="Borodovsky M."/>
            <person name="Worthington M."/>
        </authorList>
    </citation>
    <scope>NUCLEOTIDE SEQUENCE [LARGE SCALE GENOMIC DNA]</scope>
    <source>
        <strain evidence="1">PI 553951</strain>
    </source>
</reference>
<comment type="caution">
    <text evidence="1">The sequence shown here is derived from an EMBL/GenBank/DDBJ whole genome shotgun (WGS) entry which is preliminary data.</text>
</comment>
<dbReference type="Proteomes" id="UP001457282">
    <property type="component" value="Unassembled WGS sequence"/>
</dbReference>
<organism evidence="1 2">
    <name type="scientific">Rubus argutus</name>
    <name type="common">Southern blackberry</name>
    <dbReference type="NCBI Taxonomy" id="59490"/>
    <lineage>
        <taxon>Eukaryota</taxon>
        <taxon>Viridiplantae</taxon>
        <taxon>Streptophyta</taxon>
        <taxon>Embryophyta</taxon>
        <taxon>Tracheophyta</taxon>
        <taxon>Spermatophyta</taxon>
        <taxon>Magnoliopsida</taxon>
        <taxon>eudicotyledons</taxon>
        <taxon>Gunneridae</taxon>
        <taxon>Pentapetalae</taxon>
        <taxon>rosids</taxon>
        <taxon>fabids</taxon>
        <taxon>Rosales</taxon>
        <taxon>Rosaceae</taxon>
        <taxon>Rosoideae</taxon>
        <taxon>Rosoideae incertae sedis</taxon>
        <taxon>Rubus</taxon>
    </lineage>
</organism>
<protein>
    <recommendedName>
        <fullName evidence="3">Pentatricopeptide repeat-containing protein</fullName>
    </recommendedName>
</protein>
<dbReference type="GO" id="GO:0003723">
    <property type="term" value="F:RNA binding"/>
    <property type="evidence" value="ECO:0007669"/>
    <property type="project" value="InterPro"/>
</dbReference>
<dbReference type="GO" id="GO:0009451">
    <property type="term" value="P:RNA modification"/>
    <property type="evidence" value="ECO:0007669"/>
    <property type="project" value="InterPro"/>
</dbReference>
<accession>A0AAW1WL82</accession>
<evidence type="ECO:0008006" key="3">
    <source>
        <dbReference type="Google" id="ProtNLM"/>
    </source>
</evidence>
<dbReference type="PANTHER" id="PTHR47926:SF419">
    <property type="entry name" value="(WILD MALAYSIAN BANANA) HYPOTHETICAL PROTEIN"/>
    <property type="match status" value="1"/>
</dbReference>
<name>A0AAW1WL82_RUBAR</name>
<dbReference type="PANTHER" id="PTHR47926">
    <property type="entry name" value="PENTATRICOPEPTIDE REPEAT-CONTAINING PROTEIN"/>
    <property type="match status" value="1"/>
</dbReference>
<proteinExistence type="predicted"/>
<dbReference type="InterPro" id="IPR046960">
    <property type="entry name" value="PPR_At4g14850-like_plant"/>
</dbReference>
<dbReference type="EMBL" id="JBEDUW010000006">
    <property type="protein sequence ID" value="KAK9925343.1"/>
    <property type="molecule type" value="Genomic_DNA"/>
</dbReference>
<dbReference type="InterPro" id="IPR046848">
    <property type="entry name" value="E_motif"/>
</dbReference>
<dbReference type="AlphaFoldDB" id="A0AAW1WL82"/>
<dbReference type="Pfam" id="PF20431">
    <property type="entry name" value="E_motif"/>
    <property type="match status" value="1"/>
</dbReference>
<evidence type="ECO:0000313" key="1">
    <source>
        <dbReference type="EMBL" id="KAK9925343.1"/>
    </source>
</evidence>
<evidence type="ECO:0000313" key="2">
    <source>
        <dbReference type="Proteomes" id="UP001457282"/>
    </source>
</evidence>
<dbReference type="PROSITE" id="PS51257">
    <property type="entry name" value="PROKAR_LIPOPROTEIN"/>
    <property type="match status" value="1"/>
</dbReference>
<sequence>MLSRSGRLSEAEDFIKSMPFEPESNAWAALLSACNKYKNDEIAERTARKLLELAERNLAGYVMLSNIHGLAGRWIDVQKIRRLMRDKGVKKSVGCSWIEVKNEVHCFSSEDASHCQLAEIYDLLELLRFELRVKD</sequence>
<dbReference type="Gene3D" id="1.25.40.10">
    <property type="entry name" value="Tetratricopeptide repeat domain"/>
    <property type="match status" value="1"/>
</dbReference>
<gene>
    <name evidence="1" type="ORF">M0R45_033670</name>
</gene>